<reference evidence="6 7" key="1">
    <citation type="submission" date="2024-01" db="EMBL/GenBank/DDBJ databases">
        <title>The genomes of 5 underutilized Papilionoideae crops provide insights into root nodulation and disease resistanc.</title>
        <authorList>
            <person name="Jiang F."/>
        </authorList>
    </citation>
    <scope>NUCLEOTIDE SEQUENCE [LARGE SCALE GENOMIC DNA]</scope>
    <source>
        <strain evidence="6">LVBAO_FW01</strain>
        <tissue evidence="6">Leaves</tissue>
    </source>
</reference>
<dbReference type="PANTHER" id="PTHR12537:SF129">
    <property type="entry name" value="PUMILIO HOMOLOG 15-LIKE"/>
    <property type="match status" value="1"/>
</dbReference>
<evidence type="ECO:0000256" key="2">
    <source>
        <dbReference type="ARBA" id="ARBA00022845"/>
    </source>
</evidence>
<dbReference type="Pfam" id="PF00806">
    <property type="entry name" value="PUF"/>
    <property type="match status" value="6"/>
</dbReference>
<keyword evidence="7" id="KW-1185">Reference proteome</keyword>
<dbReference type="Proteomes" id="UP001367508">
    <property type="component" value="Unassembled WGS sequence"/>
</dbReference>
<dbReference type="InterPro" id="IPR016024">
    <property type="entry name" value="ARM-type_fold"/>
</dbReference>
<comment type="caution">
    <text evidence="6">The sequence shown here is derived from an EMBL/GenBank/DDBJ whole genome shotgun (WGS) entry which is preliminary data.</text>
</comment>
<dbReference type="PROSITE" id="PS50303">
    <property type="entry name" value="PUM_HD"/>
    <property type="match status" value="1"/>
</dbReference>
<dbReference type="InterPro" id="IPR001313">
    <property type="entry name" value="Pumilio_RNA-bd_rpt"/>
</dbReference>
<organism evidence="6 7">
    <name type="scientific">Canavalia gladiata</name>
    <name type="common">Sword bean</name>
    <name type="synonym">Dolichos gladiatus</name>
    <dbReference type="NCBI Taxonomy" id="3824"/>
    <lineage>
        <taxon>Eukaryota</taxon>
        <taxon>Viridiplantae</taxon>
        <taxon>Streptophyta</taxon>
        <taxon>Embryophyta</taxon>
        <taxon>Tracheophyta</taxon>
        <taxon>Spermatophyta</taxon>
        <taxon>Magnoliopsida</taxon>
        <taxon>eudicotyledons</taxon>
        <taxon>Gunneridae</taxon>
        <taxon>Pentapetalae</taxon>
        <taxon>rosids</taxon>
        <taxon>fabids</taxon>
        <taxon>Fabales</taxon>
        <taxon>Fabaceae</taxon>
        <taxon>Papilionoideae</taxon>
        <taxon>50 kb inversion clade</taxon>
        <taxon>NPAAA clade</taxon>
        <taxon>indigoferoid/millettioid clade</taxon>
        <taxon>Phaseoleae</taxon>
        <taxon>Canavalia</taxon>
    </lineage>
</organism>
<dbReference type="SMART" id="SM00025">
    <property type="entry name" value="Pumilio"/>
    <property type="match status" value="7"/>
</dbReference>
<dbReference type="GO" id="GO:0005737">
    <property type="term" value="C:cytoplasm"/>
    <property type="evidence" value="ECO:0007669"/>
    <property type="project" value="TreeGrafter"/>
</dbReference>
<dbReference type="InterPro" id="IPR011989">
    <property type="entry name" value="ARM-like"/>
</dbReference>
<feature type="repeat" description="Pumilio" evidence="4">
    <location>
        <begin position="336"/>
        <end position="373"/>
    </location>
</feature>
<feature type="repeat" description="Pumilio" evidence="4">
    <location>
        <begin position="228"/>
        <end position="263"/>
    </location>
</feature>
<proteinExistence type="predicted"/>
<evidence type="ECO:0000259" key="5">
    <source>
        <dbReference type="PROSITE" id="PS50303"/>
    </source>
</evidence>
<name>A0AAN9K096_CANGL</name>
<feature type="repeat" description="Pumilio" evidence="4">
    <location>
        <begin position="300"/>
        <end position="335"/>
    </location>
</feature>
<dbReference type="GO" id="GO:0006417">
    <property type="term" value="P:regulation of translation"/>
    <property type="evidence" value="ECO:0007669"/>
    <property type="project" value="UniProtKB-KW"/>
</dbReference>
<evidence type="ECO:0000256" key="3">
    <source>
        <dbReference type="ARBA" id="ARBA00022884"/>
    </source>
</evidence>
<evidence type="ECO:0000313" key="7">
    <source>
        <dbReference type="Proteomes" id="UP001367508"/>
    </source>
</evidence>
<keyword evidence="1" id="KW-0677">Repeat</keyword>
<evidence type="ECO:0000313" key="6">
    <source>
        <dbReference type="EMBL" id="KAK7308093.1"/>
    </source>
</evidence>
<dbReference type="Gene3D" id="1.25.10.10">
    <property type="entry name" value="Leucine-rich Repeat Variant"/>
    <property type="match status" value="1"/>
</dbReference>
<keyword evidence="2" id="KW-0810">Translation regulation</keyword>
<keyword evidence="3" id="KW-0694">RNA-binding</keyword>
<dbReference type="EMBL" id="JAYMYQ010000010">
    <property type="protein sequence ID" value="KAK7308093.1"/>
    <property type="molecule type" value="Genomic_DNA"/>
</dbReference>
<dbReference type="InterPro" id="IPR033133">
    <property type="entry name" value="PUM-HD"/>
</dbReference>
<evidence type="ECO:0000256" key="1">
    <source>
        <dbReference type="ARBA" id="ARBA00022737"/>
    </source>
</evidence>
<dbReference type="GO" id="GO:0003729">
    <property type="term" value="F:mRNA binding"/>
    <property type="evidence" value="ECO:0007669"/>
    <property type="project" value="TreeGrafter"/>
</dbReference>
<dbReference type="PANTHER" id="PTHR12537">
    <property type="entry name" value="RNA BINDING PROTEIN PUMILIO-RELATED"/>
    <property type="match status" value="1"/>
</dbReference>
<protein>
    <recommendedName>
        <fullName evidence="5">PUM-HD domain-containing protein</fullName>
    </recommendedName>
</protein>
<feature type="domain" description="PUM-HD" evidence="5">
    <location>
        <begin position="55"/>
        <end position="399"/>
    </location>
</feature>
<dbReference type="AlphaFoldDB" id="A0AAN9K096"/>
<dbReference type="SUPFAM" id="SSF48371">
    <property type="entry name" value="ARM repeat"/>
    <property type="match status" value="1"/>
</dbReference>
<sequence>MLNSVSMEGRRPVMENRDALGLFCLDSELGNPICGGVEKLACSMGRLCFSTAPVMNHLLLDPFNSLGRGKFSGCDGGYVHQSFSSFQNVRGQLISLAQADQRLLGKTEVIQKILWQVKDHLCHLMMDHQCSYLIQTIIQFSTVNQATTILAFLLRNDHMLKQVCMHIHGTRAFQTLLENLKTHEQISMAIFAIKRITVRLSKTINGGYVIQHCLKLFSPDITQFILDEVAKNCVEVASDKSGCSVYQKCLHHAQGDAKRRLIEEIVSSALVLAEHPYGNYVVQYVIKMKMHQINATIISRLRGKYVQLSMNKHASNVVEDLLEFSEERDAAIIVQEIMYNRNFLGILQDPYGNYVIQRALKSCKGSLNKTLSSSILSNYGHLHSHLYGKRVLAFVKGRKICV</sequence>
<evidence type="ECO:0000256" key="4">
    <source>
        <dbReference type="PROSITE-ProRule" id="PRU00317"/>
    </source>
</evidence>
<gene>
    <name evidence="6" type="ORF">VNO77_41688</name>
</gene>
<accession>A0AAN9K096</accession>
<dbReference type="PROSITE" id="PS50302">
    <property type="entry name" value="PUM"/>
    <property type="match status" value="4"/>
</dbReference>
<feature type="repeat" description="Pumilio" evidence="4">
    <location>
        <begin position="264"/>
        <end position="299"/>
    </location>
</feature>